<dbReference type="GO" id="GO:0005546">
    <property type="term" value="F:phosphatidylinositol-4,5-bisphosphate binding"/>
    <property type="evidence" value="ECO:0007669"/>
    <property type="project" value="TreeGrafter"/>
</dbReference>
<evidence type="ECO:0000256" key="15">
    <source>
        <dbReference type="ARBA" id="ARBA00023176"/>
    </source>
</evidence>
<dbReference type="GO" id="GO:0005634">
    <property type="term" value="C:nucleus"/>
    <property type="evidence" value="ECO:0007669"/>
    <property type="project" value="UniProtKB-SubCell"/>
</dbReference>
<dbReference type="PANTHER" id="PTHR22951:SF11">
    <property type="entry name" value="ENTH DOMAIN-CONTAINING PROTEIN"/>
    <property type="match status" value="1"/>
</dbReference>
<dbReference type="InterPro" id="IPR045192">
    <property type="entry name" value="AP180-like"/>
</dbReference>
<evidence type="ECO:0000256" key="17">
    <source>
        <dbReference type="ARBA" id="ARBA00023329"/>
    </source>
</evidence>
<keyword evidence="10" id="KW-0254">Endocytosis</keyword>
<dbReference type="FunFam" id="1.20.58.150:FF:000001">
    <property type="entry name" value="phosphatidylinositol-binding clathrin assembly protein-like isoform X1"/>
    <property type="match status" value="1"/>
</dbReference>
<dbReference type="GO" id="GO:0005905">
    <property type="term" value="C:clathrin-coated pit"/>
    <property type="evidence" value="ECO:0007669"/>
    <property type="project" value="UniProtKB-SubCell"/>
</dbReference>
<dbReference type="Ensembl" id="ENSNFUT00015013133.1">
    <property type="protein sequence ID" value="ENSNFUP00015012507.1"/>
    <property type="gene ID" value="ENSNFUG00015005955.1"/>
</dbReference>
<evidence type="ECO:0000256" key="7">
    <source>
        <dbReference type="ARBA" id="ARBA00022475"/>
    </source>
</evidence>
<evidence type="ECO:0000256" key="5">
    <source>
        <dbReference type="ARBA" id="ARBA00004600"/>
    </source>
</evidence>
<feature type="domain" description="ENTH" evidence="21">
    <location>
        <begin position="14"/>
        <end position="145"/>
    </location>
</feature>
<keyword evidence="11" id="KW-0832">Ubl conjugation</keyword>
<evidence type="ECO:0000256" key="4">
    <source>
        <dbReference type="ARBA" id="ARBA00004555"/>
    </source>
</evidence>
<dbReference type="GeneTree" id="ENSGT00950000183068"/>
<evidence type="ECO:0000256" key="20">
    <source>
        <dbReference type="ARBA" id="ARBA00068054"/>
    </source>
</evidence>
<keyword evidence="16" id="KW-0539">Nucleus</keyword>
<dbReference type="InterPro" id="IPR013809">
    <property type="entry name" value="ENTH"/>
</dbReference>
<comment type="subcellular location">
    <subcellularLocation>
        <location evidence="3">Cell membrane</location>
    </subcellularLocation>
    <subcellularLocation>
        <location evidence="2">Cytoplasmic vesicle</location>
        <location evidence="2">Clathrin-coated vesicle</location>
    </subcellularLocation>
    <subcellularLocation>
        <location evidence="4">Golgi apparatus</location>
    </subcellularLocation>
    <subcellularLocation>
        <location evidence="5">Membrane</location>
        <location evidence="5">Clathrin-coated pit</location>
    </subcellularLocation>
    <subcellularLocation>
        <location evidence="1">Nucleus</location>
    </subcellularLocation>
</comment>
<proteinExistence type="inferred from homology"/>
<dbReference type="GO" id="GO:0072583">
    <property type="term" value="P:clathrin-dependent endocytosis"/>
    <property type="evidence" value="ECO:0007669"/>
    <property type="project" value="InterPro"/>
</dbReference>
<dbReference type="GO" id="GO:0005794">
    <property type="term" value="C:Golgi apparatus"/>
    <property type="evidence" value="ECO:0007669"/>
    <property type="project" value="UniProtKB-SubCell"/>
</dbReference>
<sequence length="599" mass="66013">MSGQSITDRITAAQHSMTGSAISKAVCKATTHEVSGPKKKHLDYLIHCTNEMNVSIPQLADTLFERTANSSWVVVFKALITTHHLMMYGNERFIQYLASRNTLFNLNNFLDKGALQGYDMSTFIRRYSRYLNEKAMSYRLVAVDFTKMKRGIDGVMRTMNTEKLIKTLPIIQNQLDALLDFQANPNELTNGVINSAFMLLFKDSIRLFAAYNEGVINLLEKYFDMKKNQCKDALDIYKKFLYRMTKLSEFLKVAEQVGIDQGDIPDLSQAPSSLLEALEQHLASLEGKKTKELNADARASTLSSAVSSLSSTGMSFSRMDEKEKQQALEEEQARLHALKDQRLKEISMQTPPSASPSSLSIGSANNNNHITQTPELFNSALTANSVPNLNSDLFDLQPAFIPAVQSTPSISNVNSAWGAFLIANADFSQLIYICKLYYYIFLSPSGFDALGDLLKPTISAHTGPPPPGPAHMAIHPGGKLLANDLDSSLANLVGSEPEMQWNQPGEKKLTGGQNWQNKTMSTTQWSPAPMAPQPIPAPAPMAFPMTTSQVPVYGMVPPQMGQMGGVPVMAPQPMIYNQPVLRPTNPFAPMPGAQVAFLQ</sequence>
<dbReference type="InterPro" id="IPR014712">
    <property type="entry name" value="ANTH_dom_sf"/>
</dbReference>
<comment type="function">
    <text evidence="18">Cytoplasmic adapter protein that plays a critical role in clathrin-mediated endocytosis which is important in processes such as internalization of cell receptors, synaptic transmission or removal of apoptotic cells. Recruits AP-2 and attaches clathrin triskelions to the cytoplasmic side of plasma membrane leading to clathrin-coated vesicles (CCVs) assembly. Furthermore, regulates clathrin-coated vesicle size and maturation by directly sensing and driving membrane curvature. In addition to binding to clathrin, mediates the endocytosis of small R-SNARES (Soluble NSF Attachment Protein REceptors) between plasma membranes and endosomes including VAMP2, VAMP3, VAMP4, VAMP7 or VAMP8. In turn, PICALM-dependent SNARE endocytosis is required for the formation and maturation of autophagic precursors. Modulates thereby autophagy and the turnover of autophagy substrates such as MAPT/TAU or amyloid precursor protein cleaved C-terminal fragment (APP-CTF).</text>
</comment>
<evidence type="ECO:0000313" key="23">
    <source>
        <dbReference type="Proteomes" id="UP000694548"/>
    </source>
</evidence>
<protein>
    <recommendedName>
        <fullName evidence="20">Phosphatidylinositol-binding clathrin assembly protein</fullName>
    </recommendedName>
</protein>
<dbReference type="CDD" id="cd16985">
    <property type="entry name" value="ANTH_N_AP180"/>
    <property type="match status" value="1"/>
</dbReference>
<dbReference type="GO" id="GO:0008021">
    <property type="term" value="C:synaptic vesicle"/>
    <property type="evidence" value="ECO:0007669"/>
    <property type="project" value="TreeGrafter"/>
</dbReference>
<dbReference type="GO" id="GO:0098894">
    <property type="term" value="C:extrinsic component of presynaptic endocytic zone membrane"/>
    <property type="evidence" value="ECO:0007669"/>
    <property type="project" value="TreeGrafter"/>
</dbReference>
<evidence type="ECO:0000313" key="22">
    <source>
        <dbReference type="Ensembl" id="ENSNFUP00015012507.1"/>
    </source>
</evidence>
<dbReference type="GO" id="GO:0048268">
    <property type="term" value="P:clathrin coat assembly"/>
    <property type="evidence" value="ECO:0007669"/>
    <property type="project" value="InterPro"/>
</dbReference>
<keyword evidence="12" id="KW-0007">Acetylation</keyword>
<reference evidence="22" key="2">
    <citation type="submission" date="2025-08" db="UniProtKB">
        <authorList>
            <consortium name="Ensembl"/>
        </authorList>
    </citation>
    <scope>IDENTIFICATION</scope>
</reference>
<evidence type="ECO:0000256" key="19">
    <source>
        <dbReference type="ARBA" id="ARBA00061829"/>
    </source>
</evidence>
<dbReference type="Gene3D" id="1.20.58.150">
    <property type="entry name" value="ANTH domain"/>
    <property type="match status" value="1"/>
</dbReference>
<accession>A0A8C6L264</accession>
<evidence type="ECO:0000256" key="12">
    <source>
        <dbReference type="ARBA" id="ARBA00022990"/>
    </source>
</evidence>
<reference evidence="22" key="1">
    <citation type="submission" date="2014-08" db="EMBL/GenBank/DDBJ databases">
        <authorList>
            <person name="Senf B."/>
            <person name="Petzold A."/>
            <person name="Downie B.R."/>
            <person name="Koch P."/>
            <person name="Platzer M."/>
        </authorList>
    </citation>
    <scope>NUCLEOTIDE SEQUENCE [LARGE SCALE GENOMIC DNA]</scope>
    <source>
        <strain evidence="22">GRZ</strain>
    </source>
</reference>
<evidence type="ECO:0000259" key="21">
    <source>
        <dbReference type="PROSITE" id="PS50942"/>
    </source>
</evidence>
<evidence type="ECO:0000256" key="3">
    <source>
        <dbReference type="ARBA" id="ARBA00004236"/>
    </source>
</evidence>
<dbReference type="Proteomes" id="UP000694548">
    <property type="component" value="Chromosome sgr04"/>
</dbReference>
<evidence type="ECO:0000256" key="2">
    <source>
        <dbReference type="ARBA" id="ARBA00004132"/>
    </source>
</evidence>
<dbReference type="GO" id="GO:0005545">
    <property type="term" value="F:1-phosphatidylinositol binding"/>
    <property type="evidence" value="ECO:0007669"/>
    <property type="project" value="InterPro"/>
</dbReference>
<evidence type="ECO:0000256" key="10">
    <source>
        <dbReference type="ARBA" id="ARBA00022583"/>
    </source>
</evidence>
<evidence type="ECO:0000256" key="18">
    <source>
        <dbReference type="ARBA" id="ARBA00055144"/>
    </source>
</evidence>
<evidence type="ECO:0000256" key="8">
    <source>
        <dbReference type="ARBA" id="ARBA00022499"/>
    </source>
</evidence>
<evidence type="ECO:0000256" key="14">
    <source>
        <dbReference type="ARBA" id="ARBA00023136"/>
    </source>
</evidence>
<dbReference type="PANTHER" id="PTHR22951">
    <property type="entry name" value="CLATHRIN ASSEMBLY PROTEIN"/>
    <property type="match status" value="1"/>
</dbReference>
<dbReference type="GO" id="GO:0000149">
    <property type="term" value="F:SNARE binding"/>
    <property type="evidence" value="ECO:0007669"/>
    <property type="project" value="TreeGrafter"/>
</dbReference>
<evidence type="ECO:0000256" key="11">
    <source>
        <dbReference type="ARBA" id="ARBA00022843"/>
    </source>
</evidence>
<dbReference type="Gene3D" id="1.25.40.90">
    <property type="match status" value="1"/>
</dbReference>
<comment type="similarity">
    <text evidence="6">Belongs to the PICALM/SNAP91 family.</text>
</comment>
<comment type="subunit">
    <text evidence="19">Binds to clathrin; involves primarily the C-terminal sequences, but the full-length protein is required for full binding capacity. Binds phosphatidylinositol 4,5- bisphosphate. Interacts with PIMREG; this interaction may change the subcellular location into the nucleus. Interacts with AP2A1 (via its alpha-appendage domain). Interacts (via N-terminus) with VAMP2; VAMP3; VAMP7 and VAMP8 (Via N-terminus). Interacts with LC3/MAP1LC3A.</text>
</comment>
<keyword evidence="23" id="KW-1185">Reference proteome</keyword>
<reference evidence="22" key="3">
    <citation type="submission" date="2025-09" db="UniProtKB">
        <authorList>
            <consortium name="Ensembl"/>
        </authorList>
    </citation>
    <scope>IDENTIFICATION</scope>
</reference>
<evidence type="ECO:0000256" key="13">
    <source>
        <dbReference type="ARBA" id="ARBA00023034"/>
    </source>
</evidence>
<dbReference type="GO" id="GO:0032050">
    <property type="term" value="F:clathrin heavy chain binding"/>
    <property type="evidence" value="ECO:0007669"/>
    <property type="project" value="TreeGrafter"/>
</dbReference>
<dbReference type="FunFam" id="1.25.40.90:FF:000001">
    <property type="entry name" value="phosphatidylinositol-binding clathrin assembly protein-like isoform X1"/>
    <property type="match status" value="1"/>
</dbReference>
<evidence type="ECO:0000256" key="6">
    <source>
        <dbReference type="ARBA" id="ARBA00008011"/>
    </source>
</evidence>
<organism evidence="22 23">
    <name type="scientific">Nothobranchius furzeri</name>
    <name type="common">Turquoise killifish</name>
    <dbReference type="NCBI Taxonomy" id="105023"/>
    <lineage>
        <taxon>Eukaryota</taxon>
        <taxon>Metazoa</taxon>
        <taxon>Chordata</taxon>
        <taxon>Craniata</taxon>
        <taxon>Vertebrata</taxon>
        <taxon>Euteleostomi</taxon>
        <taxon>Actinopterygii</taxon>
        <taxon>Neopterygii</taxon>
        <taxon>Teleostei</taxon>
        <taxon>Neoteleostei</taxon>
        <taxon>Acanthomorphata</taxon>
        <taxon>Ovalentaria</taxon>
        <taxon>Atherinomorphae</taxon>
        <taxon>Cyprinodontiformes</taxon>
        <taxon>Nothobranchiidae</taxon>
        <taxon>Nothobranchius</taxon>
    </lineage>
</organism>
<name>A0A8C6L264_NOTFU</name>
<keyword evidence="8" id="KW-1017">Isopeptide bond</keyword>
<keyword evidence="9" id="KW-0597">Phosphoprotein</keyword>
<dbReference type="Pfam" id="PF07651">
    <property type="entry name" value="ANTH"/>
    <property type="match status" value="1"/>
</dbReference>
<dbReference type="SMART" id="SM00273">
    <property type="entry name" value="ENTH"/>
    <property type="match status" value="1"/>
</dbReference>
<keyword evidence="15" id="KW-0168">Coated pit</keyword>
<evidence type="ECO:0000256" key="1">
    <source>
        <dbReference type="ARBA" id="ARBA00004123"/>
    </source>
</evidence>
<dbReference type="GO" id="GO:0030136">
    <property type="term" value="C:clathrin-coated vesicle"/>
    <property type="evidence" value="ECO:0007669"/>
    <property type="project" value="UniProtKB-SubCell"/>
</dbReference>
<dbReference type="InterPro" id="IPR011417">
    <property type="entry name" value="ANTH_dom"/>
</dbReference>
<evidence type="ECO:0000256" key="16">
    <source>
        <dbReference type="ARBA" id="ARBA00023242"/>
    </source>
</evidence>
<evidence type="ECO:0000256" key="9">
    <source>
        <dbReference type="ARBA" id="ARBA00022553"/>
    </source>
</evidence>
<keyword evidence="7" id="KW-1003">Cell membrane</keyword>
<dbReference type="GO" id="GO:0016185">
    <property type="term" value="P:synaptic vesicle budding from presynaptic endocytic zone membrane"/>
    <property type="evidence" value="ECO:0007669"/>
    <property type="project" value="TreeGrafter"/>
</dbReference>
<keyword evidence="13" id="KW-0333">Golgi apparatus</keyword>
<dbReference type="AlphaFoldDB" id="A0A8C6L264"/>
<dbReference type="SUPFAM" id="SSF48464">
    <property type="entry name" value="ENTH/VHS domain"/>
    <property type="match status" value="1"/>
</dbReference>
<keyword evidence="17" id="KW-0968">Cytoplasmic vesicle</keyword>
<dbReference type="InterPro" id="IPR008942">
    <property type="entry name" value="ENTH_VHS"/>
</dbReference>
<dbReference type="SUPFAM" id="SSF89009">
    <property type="entry name" value="GAT-like domain"/>
    <property type="match status" value="1"/>
</dbReference>
<gene>
    <name evidence="22" type="primary">si:ch211-200p22.4</name>
</gene>
<keyword evidence="14" id="KW-0472">Membrane</keyword>
<dbReference type="PROSITE" id="PS50942">
    <property type="entry name" value="ENTH"/>
    <property type="match status" value="1"/>
</dbReference>